<dbReference type="PANTHER" id="PTHR21446:SF6">
    <property type="entry name" value="MITOCHONDRIAL ANTIVIRAL-SIGNALING PROTEIN"/>
    <property type="match status" value="1"/>
</dbReference>
<evidence type="ECO:0000313" key="10">
    <source>
        <dbReference type="Proteomes" id="UP000694923"/>
    </source>
</evidence>
<dbReference type="CDD" id="cd08811">
    <property type="entry name" value="CARD_IPS1"/>
    <property type="match status" value="1"/>
</dbReference>
<keyword evidence="8" id="KW-1133">Transmembrane helix</keyword>
<evidence type="ECO:0000256" key="6">
    <source>
        <dbReference type="ARBA" id="ARBA00023118"/>
    </source>
</evidence>
<accession>A0ABM0S2Y3</accession>
<keyword evidence="1" id="KW-1017">Isopeptide bond</keyword>
<dbReference type="Pfam" id="PF16739">
    <property type="entry name" value="CARD_2"/>
    <property type="match status" value="1"/>
</dbReference>
<feature type="compositionally biased region" description="Pro residues" evidence="7">
    <location>
        <begin position="102"/>
        <end position="112"/>
    </location>
</feature>
<feature type="compositionally biased region" description="Basic and acidic residues" evidence="7">
    <location>
        <begin position="456"/>
        <end position="465"/>
    </location>
</feature>
<feature type="region of interest" description="Disordered" evidence="7">
    <location>
        <begin position="102"/>
        <end position="181"/>
    </location>
</feature>
<feature type="region of interest" description="Disordered" evidence="7">
    <location>
        <begin position="445"/>
        <end position="465"/>
    </location>
</feature>
<feature type="region of interest" description="Disordered" evidence="7">
    <location>
        <begin position="214"/>
        <end position="261"/>
    </location>
</feature>
<dbReference type="RefSeq" id="XP_008587223.1">
    <property type="nucleotide sequence ID" value="XM_008589001.1"/>
</dbReference>
<keyword evidence="8" id="KW-0812">Transmembrane</keyword>
<dbReference type="InterPro" id="IPR031964">
    <property type="entry name" value="CARD_dom"/>
</dbReference>
<feature type="compositionally biased region" description="Polar residues" evidence="7">
    <location>
        <begin position="331"/>
        <end position="363"/>
    </location>
</feature>
<dbReference type="GeneID" id="103604445"/>
<keyword evidence="5" id="KW-0391">Immunity</keyword>
<evidence type="ECO:0000313" key="12">
    <source>
        <dbReference type="RefSeq" id="XP_008587224.1"/>
    </source>
</evidence>
<name>A0ABM0S2Y3_GALVR</name>
<keyword evidence="4" id="KW-0832">Ubl conjugation</keyword>
<feature type="compositionally biased region" description="Low complexity" evidence="7">
    <location>
        <begin position="240"/>
        <end position="257"/>
    </location>
</feature>
<feature type="compositionally biased region" description="Polar residues" evidence="7">
    <location>
        <begin position="284"/>
        <end position="294"/>
    </location>
</feature>
<evidence type="ECO:0000259" key="9">
    <source>
        <dbReference type="Pfam" id="PF16739"/>
    </source>
</evidence>
<evidence type="ECO:0000256" key="5">
    <source>
        <dbReference type="ARBA" id="ARBA00022859"/>
    </source>
</evidence>
<dbReference type="InterPro" id="IPR042144">
    <property type="entry name" value="CARD_IPS1"/>
</dbReference>
<keyword evidence="8" id="KW-0472">Membrane</keyword>
<keyword evidence="2" id="KW-0597">Phosphoprotein</keyword>
<evidence type="ECO:0000313" key="11">
    <source>
        <dbReference type="RefSeq" id="XP_008587223.1"/>
    </source>
</evidence>
<feature type="compositionally biased region" description="Polar residues" evidence="7">
    <location>
        <begin position="145"/>
        <end position="166"/>
    </location>
</feature>
<evidence type="ECO:0000256" key="4">
    <source>
        <dbReference type="ARBA" id="ARBA00022843"/>
    </source>
</evidence>
<evidence type="ECO:0000256" key="8">
    <source>
        <dbReference type="SAM" id="Phobius"/>
    </source>
</evidence>
<evidence type="ECO:0000256" key="7">
    <source>
        <dbReference type="SAM" id="MobiDB-lite"/>
    </source>
</evidence>
<protein>
    <submittedName>
        <fullName evidence="11 12">Mitochondrial antiviral-signaling protein</fullName>
    </submittedName>
</protein>
<feature type="transmembrane region" description="Helical" evidence="8">
    <location>
        <begin position="514"/>
        <end position="535"/>
    </location>
</feature>
<evidence type="ECO:0000256" key="3">
    <source>
        <dbReference type="ARBA" id="ARBA00022588"/>
    </source>
</evidence>
<evidence type="ECO:0000256" key="2">
    <source>
        <dbReference type="ARBA" id="ARBA00022553"/>
    </source>
</evidence>
<dbReference type="PANTHER" id="PTHR21446">
    <property type="entry name" value="DUF3504 DOMAIN-CONTAINING PROTEIN"/>
    <property type="match status" value="1"/>
</dbReference>
<keyword evidence="3" id="KW-0399">Innate immunity</keyword>
<feature type="region of interest" description="Disordered" evidence="7">
    <location>
        <begin position="317"/>
        <end position="415"/>
    </location>
</feature>
<feature type="compositionally biased region" description="Low complexity" evidence="7">
    <location>
        <begin position="384"/>
        <end position="415"/>
    </location>
</feature>
<organism evidence="10 12">
    <name type="scientific">Galeopterus variegatus</name>
    <name type="common">Malayan flying lemur</name>
    <name type="synonym">Cynocephalus variegatus</name>
    <dbReference type="NCBI Taxonomy" id="482537"/>
    <lineage>
        <taxon>Eukaryota</taxon>
        <taxon>Metazoa</taxon>
        <taxon>Chordata</taxon>
        <taxon>Craniata</taxon>
        <taxon>Vertebrata</taxon>
        <taxon>Euteleostomi</taxon>
        <taxon>Mammalia</taxon>
        <taxon>Eutheria</taxon>
        <taxon>Euarchontoglires</taxon>
        <taxon>Dermoptera</taxon>
        <taxon>Cynocephalidae</taxon>
        <taxon>Galeopterus</taxon>
    </lineage>
</organism>
<proteinExistence type="predicted"/>
<gene>
    <name evidence="11 12" type="primary">MAVS</name>
</gene>
<feature type="region of interest" description="Disordered" evidence="7">
    <location>
        <begin position="275"/>
        <end position="294"/>
    </location>
</feature>
<dbReference type="InterPro" id="IPR011029">
    <property type="entry name" value="DEATH-like_dom_sf"/>
</dbReference>
<dbReference type="Gene3D" id="1.10.533.10">
    <property type="entry name" value="Death Domain, Fas"/>
    <property type="match status" value="1"/>
</dbReference>
<sequence>MTFAEDRTYKYICHNHSNFHRVDVLEILPYLSCLTASDQDRLRASYTRLGNRDTLWDLFNSLQRRTGWVDSFIAALRACELAGLAEEVASVYHSNLPRIPNHPPAPMEPPSVPAEVPGSSTPAVAHSIPYNGYREEDPSYPMPVQDTQPPKSLGESSEQISQTPSSGAILKRPAGPQEPSSDLAALSLLASSRHQEQDTELGSTHTAAVVSSLTSSCGPVSPTVSFQPLARSTPRASRLPGPAVSAPSPGTSSSSTGLAFAGGVGDQAEAAIHSSEAEVPANPMTASTVPSKLPTNLMPVNTVPSKVPANTAFASTVPSKLPTSPKPPSIVPSNVLTNPAPSKLPINSTRASKVPSTVPTSMVPTKVPANTVPASRSSTRAEETLAAPAPTGATGGTLPWPDSSSESQQSGSELSKPGVLLSQLDCQPFSGCTADLAISRSDSLGAVPSHGVGPSHGEEPNHGPEENEYVSVGTFGIHVAEDPSADLLEACPRPCVTPPLKEEEVVRCVWDVPWAPWLWVAATGVLMATFLAMLYRRRQFQ</sequence>
<dbReference type="Proteomes" id="UP000694923">
    <property type="component" value="Unplaced"/>
</dbReference>
<feature type="domain" description="Caspase recruitment" evidence="9">
    <location>
        <begin position="6"/>
        <end position="90"/>
    </location>
</feature>
<evidence type="ECO:0000256" key="1">
    <source>
        <dbReference type="ARBA" id="ARBA00022499"/>
    </source>
</evidence>
<feature type="compositionally biased region" description="Polar residues" evidence="7">
    <location>
        <begin position="214"/>
        <end position="226"/>
    </location>
</feature>
<reference evidence="11 12" key="1">
    <citation type="submission" date="2025-05" db="UniProtKB">
        <authorList>
            <consortium name="RefSeq"/>
        </authorList>
    </citation>
    <scope>IDENTIFICATION</scope>
</reference>
<keyword evidence="10" id="KW-1185">Reference proteome</keyword>
<dbReference type="InterPro" id="IPR052787">
    <property type="entry name" value="MAVS"/>
</dbReference>
<keyword evidence="6" id="KW-0051">Antiviral defense</keyword>
<dbReference type="RefSeq" id="XP_008587224.1">
    <property type="nucleotide sequence ID" value="XM_008589002.1"/>
</dbReference>